<evidence type="ECO:0000256" key="2">
    <source>
        <dbReference type="ARBA" id="ARBA00022448"/>
    </source>
</evidence>
<evidence type="ECO:0000256" key="1">
    <source>
        <dbReference type="ARBA" id="ARBA00004141"/>
    </source>
</evidence>
<evidence type="ECO:0000259" key="8">
    <source>
        <dbReference type="PROSITE" id="PS50850"/>
    </source>
</evidence>
<feature type="transmembrane region" description="Helical" evidence="7">
    <location>
        <begin position="388"/>
        <end position="410"/>
    </location>
</feature>
<comment type="subcellular location">
    <subcellularLocation>
        <location evidence="1">Membrane</location>
        <topology evidence="1">Multi-pass membrane protein</topology>
    </subcellularLocation>
</comment>
<evidence type="ECO:0000256" key="7">
    <source>
        <dbReference type="SAM" id="Phobius"/>
    </source>
</evidence>
<dbReference type="InterPro" id="IPR020846">
    <property type="entry name" value="MFS_dom"/>
</dbReference>
<feature type="transmembrane region" description="Helical" evidence="7">
    <location>
        <begin position="83"/>
        <end position="107"/>
    </location>
</feature>
<dbReference type="Pfam" id="PF07690">
    <property type="entry name" value="MFS_1"/>
    <property type="match status" value="1"/>
</dbReference>
<feature type="transmembrane region" description="Helical" evidence="7">
    <location>
        <begin position="119"/>
        <end position="139"/>
    </location>
</feature>
<evidence type="ECO:0000256" key="4">
    <source>
        <dbReference type="ARBA" id="ARBA00022989"/>
    </source>
</evidence>
<dbReference type="GO" id="GO:0022857">
    <property type="term" value="F:transmembrane transporter activity"/>
    <property type="evidence" value="ECO:0007669"/>
    <property type="project" value="InterPro"/>
</dbReference>
<name>A0A224XNB2_9HEMI</name>
<accession>A0A224XNB2</accession>
<dbReference type="PANTHER" id="PTHR23506">
    <property type="entry name" value="GH10249P"/>
    <property type="match status" value="1"/>
</dbReference>
<dbReference type="InterPro" id="IPR036259">
    <property type="entry name" value="MFS_trans_sf"/>
</dbReference>
<sequence length="521" mass="56817">MTPAFSHLSDSTGLGDRYHRQGKHSPLLARRLRSKSESYSQYVQGTLEQQYLNRELCRSRERLLRTQTHPQPSVLCKFTKKQIFALLTLTLAEFISFCSMSVMAPFFPKEAMTKGMSTSVSGFVFSFYAFVVFATSPFFGKILPIAGAKFLFMAGMFLAGGSNILFGVLPEIRDYTTFTVYCFLIRTLEAIGASAYSTASFIFVVEIFPENISAVLGILETAMGLGMSAGPAIGGMLYSVGGFGLPFYSLGALMILLIPITWNLLPSISGSAKGSEHASFAKLFKIPSVFIIGAIIVVASNTWSYLDPTLEPHLSRLNLTSYQIGLIFLLFAALYGIFSPIWGWVADKLVSHWGMMVIGLLLSSVGLLLLGPTPMLRSHIGSELWMDILGLCIIGISVALTLMPTFKAILKCAEENGLRKELTTYSIVAGAWSCMYSLGDMSGPALGGLLAEHFGFSMCSTVMAVISLCTAIVATVFFTCRCPHPGQDYDYDYDYDEAQMPILSDEQGSYGSTQQNASSIT</sequence>
<dbReference type="Gene3D" id="1.20.1250.20">
    <property type="entry name" value="MFS general substrate transporter like domains"/>
    <property type="match status" value="2"/>
</dbReference>
<feature type="transmembrane region" description="Helical" evidence="7">
    <location>
        <begin position="422"/>
        <end position="439"/>
    </location>
</feature>
<evidence type="ECO:0000256" key="3">
    <source>
        <dbReference type="ARBA" id="ARBA00022692"/>
    </source>
</evidence>
<dbReference type="EMBL" id="GFTR01006915">
    <property type="protein sequence ID" value="JAW09511.1"/>
    <property type="molecule type" value="Transcribed_RNA"/>
</dbReference>
<feature type="transmembrane region" description="Helical" evidence="7">
    <location>
        <begin position="286"/>
        <end position="306"/>
    </location>
</feature>
<evidence type="ECO:0000256" key="6">
    <source>
        <dbReference type="SAM" id="MobiDB-lite"/>
    </source>
</evidence>
<feature type="transmembrane region" description="Helical" evidence="7">
    <location>
        <begin position="454"/>
        <end position="478"/>
    </location>
</feature>
<keyword evidence="5 7" id="KW-0472">Membrane</keyword>
<keyword evidence="4 7" id="KW-1133">Transmembrane helix</keyword>
<proteinExistence type="predicted"/>
<feature type="transmembrane region" description="Helical" evidence="7">
    <location>
        <begin position="151"/>
        <end position="172"/>
    </location>
</feature>
<feature type="region of interest" description="Disordered" evidence="6">
    <location>
        <begin position="1"/>
        <end position="23"/>
    </location>
</feature>
<feature type="domain" description="Major facilitator superfamily (MFS) profile" evidence="8">
    <location>
        <begin position="85"/>
        <end position="482"/>
    </location>
</feature>
<feature type="transmembrane region" description="Helical" evidence="7">
    <location>
        <begin position="245"/>
        <end position="265"/>
    </location>
</feature>
<dbReference type="PANTHER" id="PTHR23506:SF28">
    <property type="entry name" value="MFS-TYPE TRANSPORTER SLC18B1-LIKE PROTEIN"/>
    <property type="match status" value="1"/>
</dbReference>
<dbReference type="InterPro" id="IPR050930">
    <property type="entry name" value="MFS_Vesicular_Transporter"/>
</dbReference>
<reference evidence="9" key="1">
    <citation type="journal article" date="2018" name="PLoS Negl. Trop. Dis.">
        <title>An insight into the salivary gland and fat body transcriptome of Panstrongylus lignarius (Hemiptera: Heteroptera), the main vector of Chagas disease in Peru.</title>
        <authorList>
            <person name="Nevoa J.C."/>
            <person name="Mendes M.T."/>
            <person name="da Silva M.V."/>
            <person name="Soares S.C."/>
            <person name="Oliveira C.J.F."/>
            <person name="Ribeiro J.M.C."/>
        </authorList>
    </citation>
    <scope>NUCLEOTIDE SEQUENCE</scope>
</reference>
<dbReference type="GO" id="GO:0016020">
    <property type="term" value="C:membrane"/>
    <property type="evidence" value="ECO:0007669"/>
    <property type="project" value="UniProtKB-SubCell"/>
</dbReference>
<dbReference type="SUPFAM" id="SSF103473">
    <property type="entry name" value="MFS general substrate transporter"/>
    <property type="match status" value="1"/>
</dbReference>
<feature type="transmembrane region" description="Helical" evidence="7">
    <location>
        <begin position="212"/>
        <end position="233"/>
    </location>
</feature>
<organism evidence="9">
    <name type="scientific">Panstrongylus lignarius</name>
    <dbReference type="NCBI Taxonomy" id="156445"/>
    <lineage>
        <taxon>Eukaryota</taxon>
        <taxon>Metazoa</taxon>
        <taxon>Ecdysozoa</taxon>
        <taxon>Arthropoda</taxon>
        <taxon>Hexapoda</taxon>
        <taxon>Insecta</taxon>
        <taxon>Pterygota</taxon>
        <taxon>Neoptera</taxon>
        <taxon>Paraneoptera</taxon>
        <taxon>Hemiptera</taxon>
        <taxon>Heteroptera</taxon>
        <taxon>Panheteroptera</taxon>
        <taxon>Cimicomorpha</taxon>
        <taxon>Reduviidae</taxon>
        <taxon>Triatominae</taxon>
        <taxon>Panstrongylus</taxon>
    </lineage>
</organism>
<dbReference type="AlphaFoldDB" id="A0A224XNB2"/>
<feature type="transmembrane region" description="Helical" evidence="7">
    <location>
        <begin position="178"/>
        <end position="205"/>
    </location>
</feature>
<evidence type="ECO:0000313" key="9">
    <source>
        <dbReference type="EMBL" id="JAW09511.1"/>
    </source>
</evidence>
<keyword evidence="3 7" id="KW-0812">Transmembrane</keyword>
<dbReference type="InterPro" id="IPR011701">
    <property type="entry name" value="MFS"/>
</dbReference>
<keyword evidence="2" id="KW-0813">Transport</keyword>
<feature type="transmembrane region" description="Helical" evidence="7">
    <location>
        <begin position="326"/>
        <end position="345"/>
    </location>
</feature>
<evidence type="ECO:0000256" key="5">
    <source>
        <dbReference type="ARBA" id="ARBA00023136"/>
    </source>
</evidence>
<protein>
    <submittedName>
        <fullName evidence="9">Putative mfs-type transporter slc18b1-like protein</fullName>
    </submittedName>
</protein>
<dbReference type="PROSITE" id="PS50850">
    <property type="entry name" value="MFS"/>
    <property type="match status" value="1"/>
</dbReference>
<feature type="transmembrane region" description="Helical" evidence="7">
    <location>
        <begin position="357"/>
        <end position="376"/>
    </location>
</feature>